<accession>A0ABU3VSG1</accession>
<keyword evidence="5" id="KW-1185">Reference proteome</keyword>
<feature type="domain" description="N-acetyltransferase" evidence="3">
    <location>
        <begin position="1"/>
        <end position="145"/>
    </location>
</feature>
<dbReference type="PANTHER" id="PTHR43420">
    <property type="entry name" value="ACETYLTRANSFERASE"/>
    <property type="match status" value="1"/>
</dbReference>
<dbReference type="GO" id="GO:0016746">
    <property type="term" value="F:acyltransferase activity"/>
    <property type="evidence" value="ECO:0007669"/>
    <property type="project" value="UniProtKB-KW"/>
</dbReference>
<reference evidence="4 5" key="1">
    <citation type="submission" date="2023-06" db="EMBL/GenBank/DDBJ databases">
        <title>Genome sequence of Methanimicrococcus sp. At1.</title>
        <authorList>
            <person name="Protasov E."/>
            <person name="Platt K."/>
            <person name="Poehlein A."/>
            <person name="Daniel R."/>
            <person name="Brune A."/>
        </authorList>
    </citation>
    <scope>NUCLEOTIDE SEQUENCE [LARGE SCALE GENOMIC DNA]</scope>
    <source>
        <strain evidence="4 5">At1</strain>
    </source>
</reference>
<name>A0ABU3VSG1_9EURY</name>
<dbReference type="Pfam" id="PF00583">
    <property type="entry name" value="Acetyltransf_1"/>
    <property type="match status" value="1"/>
</dbReference>
<dbReference type="SUPFAM" id="SSF55729">
    <property type="entry name" value="Acyl-CoA N-acyltransferases (Nat)"/>
    <property type="match status" value="1"/>
</dbReference>
<evidence type="ECO:0000256" key="1">
    <source>
        <dbReference type="ARBA" id="ARBA00022679"/>
    </source>
</evidence>
<proteinExistence type="predicted"/>
<evidence type="ECO:0000259" key="3">
    <source>
        <dbReference type="PROSITE" id="PS51186"/>
    </source>
</evidence>
<dbReference type="PROSITE" id="PS51186">
    <property type="entry name" value="GNAT"/>
    <property type="match status" value="1"/>
</dbReference>
<protein>
    <submittedName>
        <fullName evidence="4">Acetyltransferase YpeA</fullName>
        <ecNumber evidence="4">2.3.1.-</ecNumber>
    </submittedName>
</protein>
<dbReference type="InterPro" id="IPR000182">
    <property type="entry name" value="GNAT_dom"/>
</dbReference>
<keyword evidence="1 4" id="KW-0808">Transferase</keyword>
<dbReference type="EMBL" id="JAWDKC010000032">
    <property type="protein sequence ID" value="MDV0446106.1"/>
    <property type="molecule type" value="Genomic_DNA"/>
</dbReference>
<organism evidence="4 5">
    <name type="scientific">Methanimicrococcus hacksteinii</name>
    <dbReference type="NCBI Taxonomy" id="3028293"/>
    <lineage>
        <taxon>Archaea</taxon>
        <taxon>Methanobacteriati</taxon>
        <taxon>Methanobacteriota</taxon>
        <taxon>Stenosarchaea group</taxon>
        <taxon>Methanomicrobia</taxon>
        <taxon>Methanosarcinales</taxon>
        <taxon>Methanosarcinaceae</taxon>
        <taxon>Methanimicrococcus</taxon>
    </lineage>
</organism>
<dbReference type="CDD" id="cd04301">
    <property type="entry name" value="NAT_SF"/>
    <property type="match status" value="1"/>
</dbReference>
<evidence type="ECO:0000256" key="2">
    <source>
        <dbReference type="ARBA" id="ARBA00023315"/>
    </source>
</evidence>
<dbReference type="InterPro" id="IPR050680">
    <property type="entry name" value="YpeA/RimI_acetyltransf"/>
</dbReference>
<dbReference type="Proteomes" id="UP001272052">
    <property type="component" value="Unassembled WGS sequence"/>
</dbReference>
<dbReference type="RefSeq" id="WP_318786547.1">
    <property type="nucleotide sequence ID" value="NZ_JAWDKC010000032.1"/>
</dbReference>
<sequence length="145" mass="16697">MEFSEFTQDRIPDLTEMFIHAFNTPPWSDNWTHESVSKRLHQQTSSPYDYGLICEIDGNVAGLIIGNEEQYCDEIHFTIKEFCTGIDFRGRGLGRKMMSELEKRLKERGIDKIFLTTIQGEGTVGVYRKLGYGISGDMVMMEKEI</sequence>
<dbReference type="InterPro" id="IPR016181">
    <property type="entry name" value="Acyl_CoA_acyltransferase"/>
</dbReference>
<gene>
    <name evidence="4" type="primary">ypeA</name>
    <name evidence="4" type="ORF">MmiAt1_17190</name>
</gene>
<keyword evidence="2 4" id="KW-0012">Acyltransferase</keyword>
<evidence type="ECO:0000313" key="4">
    <source>
        <dbReference type="EMBL" id="MDV0446106.1"/>
    </source>
</evidence>
<evidence type="ECO:0000313" key="5">
    <source>
        <dbReference type="Proteomes" id="UP001272052"/>
    </source>
</evidence>
<dbReference type="EC" id="2.3.1.-" evidence="4"/>
<dbReference type="PANTHER" id="PTHR43420:SF47">
    <property type="entry name" value="N-ACETYLTRANSFERASE DOMAIN-CONTAINING PROTEIN"/>
    <property type="match status" value="1"/>
</dbReference>
<comment type="caution">
    <text evidence="4">The sequence shown here is derived from an EMBL/GenBank/DDBJ whole genome shotgun (WGS) entry which is preliminary data.</text>
</comment>
<dbReference type="Gene3D" id="3.40.630.30">
    <property type="match status" value="1"/>
</dbReference>